<accession>A0A817FCA6</accession>
<protein>
    <submittedName>
        <fullName evidence="1">(salmon louse) hypothetical protein</fullName>
    </submittedName>
</protein>
<dbReference type="Proteomes" id="UP000675881">
    <property type="component" value="Unassembled WGS sequence"/>
</dbReference>
<dbReference type="EMBL" id="CAJNVT010000099">
    <property type="protein sequence ID" value="CAF2745360.1"/>
    <property type="molecule type" value="Genomic_DNA"/>
</dbReference>
<gene>
    <name evidence="1" type="ORF">LSAA_256</name>
</gene>
<evidence type="ECO:0000313" key="1">
    <source>
        <dbReference type="EMBL" id="CAF2745360.1"/>
    </source>
</evidence>
<comment type="caution">
    <text evidence="1">The sequence shown here is derived from an EMBL/GenBank/DDBJ whole genome shotgun (WGS) entry which is preliminary data.</text>
</comment>
<sequence length="230" mass="25381">MREKGTCGEREGNRRGKKPELIEIIRNYPLGCGCDPKDFDFATSGPMVPCAKDKLLSSTILRGKPTSPFDISRLVEATDGCPGLTNSTSTHHSIGRFRVHQASNRPIGNHKEDQFPRAVSPDLVQDLKFLTLRMKVDLPLAKSSKQTSLPTVKLTTPDNLDTHREVMSLRNSPSSPFADGLAFKEDNSDSVNHSHSSAGMLVPLIAVTWVDSLKNKQTNRDHPILNTDPR</sequence>
<proteinExistence type="predicted"/>
<reference evidence="1" key="1">
    <citation type="submission" date="2021-02" db="EMBL/GenBank/DDBJ databases">
        <authorList>
            <person name="Bekaert M."/>
        </authorList>
    </citation>
    <scope>NUCLEOTIDE SEQUENCE</scope>
    <source>
        <strain evidence="1">IoA-00</strain>
    </source>
</reference>
<dbReference type="AlphaFoldDB" id="A0A817FCA6"/>
<name>A0A817FCA6_LEPSM</name>
<evidence type="ECO:0000313" key="2">
    <source>
        <dbReference type="Proteomes" id="UP000675881"/>
    </source>
</evidence>
<organism evidence="1 2">
    <name type="scientific">Lepeophtheirus salmonis</name>
    <name type="common">Salmon louse</name>
    <name type="synonym">Caligus salmonis</name>
    <dbReference type="NCBI Taxonomy" id="72036"/>
    <lineage>
        <taxon>Eukaryota</taxon>
        <taxon>Metazoa</taxon>
        <taxon>Ecdysozoa</taxon>
        <taxon>Arthropoda</taxon>
        <taxon>Crustacea</taxon>
        <taxon>Multicrustacea</taxon>
        <taxon>Hexanauplia</taxon>
        <taxon>Copepoda</taxon>
        <taxon>Siphonostomatoida</taxon>
        <taxon>Caligidae</taxon>
        <taxon>Lepeophtheirus</taxon>
    </lineage>
</organism>
<keyword evidence="2" id="KW-1185">Reference proteome</keyword>